<reference evidence="1 2" key="1">
    <citation type="journal article" date="2022" name="New Phytol.">
        <title>Ecological generalism drives hyperdiversity of secondary metabolite gene clusters in xylarialean endophytes.</title>
        <authorList>
            <person name="Franco M.E.E."/>
            <person name="Wisecaver J.H."/>
            <person name="Arnold A.E."/>
            <person name="Ju Y.M."/>
            <person name="Slot J.C."/>
            <person name="Ahrendt S."/>
            <person name="Moore L.P."/>
            <person name="Eastman K.E."/>
            <person name="Scott K."/>
            <person name="Konkel Z."/>
            <person name="Mondo S.J."/>
            <person name="Kuo A."/>
            <person name="Hayes R.D."/>
            <person name="Haridas S."/>
            <person name="Andreopoulos B."/>
            <person name="Riley R."/>
            <person name="LaButti K."/>
            <person name="Pangilinan J."/>
            <person name="Lipzen A."/>
            <person name="Amirebrahimi M."/>
            <person name="Yan J."/>
            <person name="Adam C."/>
            <person name="Keymanesh K."/>
            <person name="Ng V."/>
            <person name="Louie K."/>
            <person name="Northen T."/>
            <person name="Drula E."/>
            <person name="Henrissat B."/>
            <person name="Hsieh H.M."/>
            <person name="Youens-Clark K."/>
            <person name="Lutzoni F."/>
            <person name="Miadlikowska J."/>
            <person name="Eastwood D.C."/>
            <person name="Hamelin R.C."/>
            <person name="Grigoriev I.V."/>
            <person name="U'Ren J.M."/>
        </authorList>
    </citation>
    <scope>NUCLEOTIDE SEQUENCE [LARGE SCALE GENOMIC DNA]</scope>
    <source>
        <strain evidence="1 2">ER1909</strain>
    </source>
</reference>
<organism evidence="1 2">
    <name type="scientific">Hypoxylon rubiginosum</name>
    <dbReference type="NCBI Taxonomy" id="110542"/>
    <lineage>
        <taxon>Eukaryota</taxon>
        <taxon>Fungi</taxon>
        <taxon>Dikarya</taxon>
        <taxon>Ascomycota</taxon>
        <taxon>Pezizomycotina</taxon>
        <taxon>Sordariomycetes</taxon>
        <taxon>Xylariomycetidae</taxon>
        <taxon>Xylariales</taxon>
        <taxon>Hypoxylaceae</taxon>
        <taxon>Hypoxylon</taxon>
    </lineage>
</organism>
<gene>
    <name evidence="1" type="ORF">F4821DRAFT_260553</name>
</gene>
<comment type="caution">
    <text evidence="1">The sequence shown here is derived from an EMBL/GenBank/DDBJ whole genome shotgun (WGS) entry which is preliminary data.</text>
</comment>
<proteinExistence type="predicted"/>
<evidence type="ECO:0000313" key="2">
    <source>
        <dbReference type="Proteomes" id="UP001497680"/>
    </source>
</evidence>
<sequence length="159" mass="17105">MILLCYFLLIICANVVGGAYFASIINQELKPYFDSHGMQQDASDARQAFGYLVASAVLSGLSLVGTLWNLCRGGGSRDDEDDGKKGGLCSELLSVSAGIVMIVFACLTTEHSWGWWRYFASEDSDHLAAASQELAAFLITVMVLSAVGSVARALLWIRG</sequence>
<protein>
    <submittedName>
        <fullName evidence="1">Uncharacterized protein</fullName>
    </submittedName>
</protein>
<accession>A0ACC0CZG1</accession>
<dbReference type="EMBL" id="MU394321">
    <property type="protein sequence ID" value="KAI6085858.1"/>
    <property type="molecule type" value="Genomic_DNA"/>
</dbReference>
<evidence type="ECO:0000313" key="1">
    <source>
        <dbReference type="EMBL" id="KAI6085858.1"/>
    </source>
</evidence>
<name>A0ACC0CZG1_9PEZI</name>
<dbReference type="Proteomes" id="UP001497680">
    <property type="component" value="Unassembled WGS sequence"/>
</dbReference>
<keyword evidence="2" id="KW-1185">Reference proteome</keyword>